<dbReference type="Gene3D" id="1.20.1250.20">
    <property type="entry name" value="MFS general substrate transporter like domains"/>
    <property type="match status" value="1"/>
</dbReference>
<evidence type="ECO:0000256" key="2">
    <source>
        <dbReference type="ARBA" id="ARBA00022475"/>
    </source>
</evidence>
<evidence type="ECO:0000256" key="5">
    <source>
        <dbReference type="ARBA" id="ARBA00023136"/>
    </source>
</evidence>
<feature type="transmembrane region" description="Helical" evidence="7">
    <location>
        <begin position="26"/>
        <end position="50"/>
    </location>
</feature>
<keyword evidence="2" id="KW-1003">Cell membrane</keyword>
<dbReference type="Proteomes" id="UP001614394">
    <property type="component" value="Unassembled WGS sequence"/>
</dbReference>
<gene>
    <name evidence="8" type="ORF">ACIGXA_15180</name>
</gene>
<feature type="region of interest" description="Disordered" evidence="6">
    <location>
        <begin position="417"/>
        <end position="449"/>
    </location>
</feature>
<evidence type="ECO:0000256" key="6">
    <source>
        <dbReference type="SAM" id="MobiDB-lite"/>
    </source>
</evidence>
<feature type="transmembrane region" description="Helical" evidence="7">
    <location>
        <begin position="155"/>
        <end position="176"/>
    </location>
</feature>
<evidence type="ECO:0000256" key="1">
    <source>
        <dbReference type="ARBA" id="ARBA00004651"/>
    </source>
</evidence>
<evidence type="ECO:0000256" key="4">
    <source>
        <dbReference type="ARBA" id="ARBA00022989"/>
    </source>
</evidence>
<feature type="transmembrane region" description="Helical" evidence="7">
    <location>
        <begin position="89"/>
        <end position="109"/>
    </location>
</feature>
<comment type="subcellular location">
    <subcellularLocation>
        <location evidence="1">Cell membrane</location>
        <topology evidence="1">Multi-pass membrane protein</topology>
    </subcellularLocation>
</comment>
<dbReference type="PANTHER" id="PTHR23513:SF11">
    <property type="entry name" value="STAPHYLOFERRIN A TRANSPORTER"/>
    <property type="match status" value="1"/>
</dbReference>
<keyword evidence="4 7" id="KW-1133">Transmembrane helix</keyword>
<protein>
    <submittedName>
        <fullName evidence="8">MFS transporter</fullName>
    </submittedName>
</protein>
<dbReference type="Pfam" id="PF07690">
    <property type="entry name" value="MFS_1"/>
    <property type="match status" value="1"/>
</dbReference>
<feature type="transmembrane region" description="Helical" evidence="7">
    <location>
        <begin position="62"/>
        <end position="82"/>
    </location>
</feature>
<keyword evidence="9" id="KW-1185">Reference proteome</keyword>
<feature type="transmembrane region" description="Helical" evidence="7">
    <location>
        <begin position="231"/>
        <end position="248"/>
    </location>
</feature>
<feature type="transmembrane region" description="Helical" evidence="7">
    <location>
        <begin position="386"/>
        <end position="404"/>
    </location>
</feature>
<reference evidence="8 9" key="1">
    <citation type="submission" date="2024-10" db="EMBL/GenBank/DDBJ databases">
        <title>The Natural Products Discovery Center: Release of the First 8490 Sequenced Strains for Exploring Actinobacteria Biosynthetic Diversity.</title>
        <authorList>
            <person name="Kalkreuter E."/>
            <person name="Kautsar S.A."/>
            <person name="Yang D."/>
            <person name="Bader C.D."/>
            <person name="Teijaro C.N."/>
            <person name="Fluegel L."/>
            <person name="Davis C.M."/>
            <person name="Simpson J.R."/>
            <person name="Lauterbach L."/>
            <person name="Steele A.D."/>
            <person name="Gui C."/>
            <person name="Meng S."/>
            <person name="Li G."/>
            <person name="Viehrig K."/>
            <person name="Ye F."/>
            <person name="Su P."/>
            <person name="Kiefer A.F."/>
            <person name="Nichols A."/>
            <person name="Cepeda A.J."/>
            <person name="Yan W."/>
            <person name="Fan B."/>
            <person name="Jiang Y."/>
            <person name="Adhikari A."/>
            <person name="Zheng C.-J."/>
            <person name="Schuster L."/>
            <person name="Cowan T.M."/>
            <person name="Smanski M.J."/>
            <person name="Chevrette M.G."/>
            <person name="De Carvalho L.P.S."/>
            <person name="Shen B."/>
        </authorList>
    </citation>
    <scope>NUCLEOTIDE SEQUENCE [LARGE SCALE GENOMIC DNA]</scope>
    <source>
        <strain evidence="8 9">NPDC053399</strain>
    </source>
</reference>
<dbReference type="RefSeq" id="WP_399648780.1">
    <property type="nucleotide sequence ID" value="NZ_JBITYG010000004.1"/>
</dbReference>
<feature type="transmembrane region" description="Helical" evidence="7">
    <location>
        <begin position="355"/>
        <end position="374"/>
    </location>
</feature>
<dbReference type="InterPro" id="IPR011701">
    <property type="entry name" value="MFS"/>
</dbReference>
<dbReference type="PANTHER" id="PTHR23513">
    <property type="entry name" value="INTEGRAL MEMBRANE EFFLUX PROTEIN-RELATED"/>
    <property type="match status" value="1"/>
</dbReference>
<accession>A0ABW8C601</accession>
<feature type="transmembrane region" description="Helical" evidence="7">
    <location>
        <begin position="321"/>
        <end position="343"/>
    </location>
</feature>
<feature type="compositionally biased region" description="Low complexity" evidence="6">
    <location>
        <begin position="417"/>
        <end position="430"/>
    </location>
</feature>
<keyword evidence="5 7" id="KW-0472">Membrane</keyword>
<name>A0ABW8C601_9ACTN</name>
<comment type="caution">
    <text evidence="8">The sequence shown here is derived from an EMBL/GenBank/DDBJ whole genome shotgun (WGS) entry which is preliminary data.</text>
</comment>
<dbReference type="InterPro" id="IPR036259">
    <property type="entry name" value="MFS_trans_sf"/>
</dbReference>
<evidence type="ECO:0000313" key="9">
    <source>
        <dbReference type="Proteomes" id="UP001614394"/>
    </source>
</evidence>
<evidence type="ECO:0000256" key="7">
    <source>
        <dbReference type="SAM" id="Phobius"/>
    </source>
</evidence>
<organism evidence="8 9">
    <name type="scientific">Streptomyces fildesensis</name>
    <dbReference type="NCBI Taxonomy" id="375757"/>
    <lineage>
        <taxon>Bacteria</taxon>
        <taxon>Bacillati</taxon>
        <taxon>Actinomycetota</taxon>
        <taxon>Actinomycetes</taxon>
        <taxon>Kitasatosporales</taxon>
        <taxon>Streptomycetaceae</taxon>
        <taxon>Streptomyces</taxon>
    </lineage>
</organism>
<sequence>MTPDAALRSPGRPPRLPSWAGRDFRLLTAASIITSLGNSGALIAAAFAVIESGGSATDVGLVAAARTLPLVVFLLIGGALADRLPRNQVMVAANVLNSASQAVFAALIISGHAQLWQMAALTAVGGTAHAFFAPASEGMLLATVDPAHANRAFSVFRVGMNGANIGGAALGGALVAALGPGWVLAVDAAAFAVAAALRSFLTGTANLRTEAGGGMLRDLRDGWREFASRRWLWGIVVQFSVVNAVFTASEAVYGPLVSDERLGGAGPWGLALAAFGAGTVSGGVLMMRWKPRRMLLAGTLSIFPMALPPAALALVVPAAGLAALMFATGVAVEVFAVGWMLALHQEIPGDKLSRVSSYDWFGSVAMIPVATALAGPVMNAVGRSTALWGCSGLVVLLTAAVLLLPEVRRLTRREPGAVPGTAAEEAAGPAQPTVKAPSGGSGDGTAVAS</sequence>
<keyword evidence="3 7" id="KW-0812">Transmembrane</keyword>
<feature type="transmembrane region" description="Helical" evidence="7">
    <location>
        <begin position="268"/>
        <end position="287"/>
    </location>
</feature>
<feature type="transmembrane region" description="Helical" evidence="7">
    <location>
        <begin position="294"/>
        <end position="315"/>
    </location>
</feature>
<proteinExistence type="predicted"/>
<dbReference type="CDD" id="cd06173">
    <property type="entry name" value="MFS_MefA_like"/>
    <property type="match status" value="1"/>
</dbReference>
<evidence type="ECO:0000256" key="3">
    <source>
        <dbReference type="ARBA" id="ARBA00022692"/>
    </source>
</evidence>
<dbReference type="EMBL" id="JBITYG010000004">
    <property type="protein sequence ID" value="MFI9101856.1"/>
    <property type="molecule type" value="Genomic_DNA"/>
</dbReference>
<evidence type="ECO:0000313" key="8">
    <source>
        <dbReference type="EMBL" id="MFI9101856.1"/>
    </source>
</evidence>
<dbReference type="SUPFAM" id="SSF103473">
    <property type="entry name" value="MFS general substrate transporter"/>
    <property type="match status" value="1"/>
</dbReference>